<sequence length="121" mass="14221">MFKLADEHLEVAQEIAQKHRRKKHCDHCYDRGWIGINEQNLLVLCPHCVDRDTALEEWKTYISEHEDLKEHFSELFEEKPVEEEETESTIPVAHTKKPAQPQVKKTFVPGQKKFGRTKKIG</sequence>
<dbReference type="Proteomes" id="UP000294588">
    <property type="component" value="Unassembled WGS sequence"/>
</dbReference>
<name>A0AC61QIG9_9BACT</name>
<keyword evidence="2" id="KW-1185">Reference proteome</keyword>
<accession>A0AC61QIG9</accession>
<protein>
    <submittedName>
        <fullName evidence="1">Uncharacterized protein</fullName>
    </submittedName>
</protein>
<dbReference type="EMBL" id="SMOG01000018">
    <property type="protein sequence ID" value="TDF72733.1"/>
    <property type="molecule type" value="Genomic_DNA"/>
</dbReference>
<comment type="caution">
    <text evidence="1">The sequence shown here is derived from an EMBL/GenBank/DDBJ whole genome shotgun (WGS) entry which is preliminary data.</text>
</comment>
<reference evidence="1" key="1">
    <citation type="submission" date="2019-03" db="EMBL/GenBank/DDBJ databases">
        <title>Candidatus Syntrophosphaera thermopropionivorans: a novel player in syntrophic propionate oxidation during anaerobic digestion.</title>
        <authorList>
            <person name="Dyksma S."/>
        </authorList>
    </citation>
    <scope>NUCLEOTIDE SEQUENCE</scope>
    <source>
        <strain evidence="1">W5</strain>
    </source>
</reference>
<evidence type="ECO:0000313" key="1">
    <source>
        <dbReference type="EMBL" id="TDF72733.1"/>
    </source>
</evidence>
<evidence type="ECO:0000313" key="2">
    <source>
        <dbReference type="Proteomes" id="UP000294588"/>
    </source>
</evidence>
<organism evidence="1 2">
    <name type="scientific">Candidatus Syntrophosphaera thermopropionivorans</name>
    <dbReference type="NCBI Taxonomy" id="2593015"/>
    <lineage>
        <taxon>Bacteria</taxon>
        <taxon>Pseudomonadati</taxon>
        <taxon>Candidatus Cloacimonadota</taxon>
        <taxon>Candidatus Cloacimonadia</taxon>
        <taxon>Candidatus Cloacimonadales</taxon>
        <taxon>Candidatus Cloacimonadaceae</taxon>
        <taxon>Candidatus Syntrophosphaera</taxon>
    </lineage>
</organism>
<gene>
    <name evidence="1" type="ORF">E0946_05550</name>
</gene>
<proteinExistence type="predicted"/>